<evidence type="ECO:0008006" key="4">
    <source>
        <dbReference type="Google" id="ProtNLM"/>
    </source>
</evidence>
<protein>
    <recommendedName>
        <fullName evidence="4">Zinc finger PHD-type domain-containing protein</fullName>
    </recommendedName>
</protein>
<organism evidence="2 3">
    <name type="scientific">Mythimna separata</name>
    <name type="common">Oriental armyworm</name>
    <name type="synonym">Pseudaletia separata</name>
    <dbReference type="NCBI Taxonomy" id="271217"/>
    <lineage>
        <taxon>Eukaryota</taxon>
        <taxon>Metazoa</taxon>
        <taxon>Ecdysozoa</taxon>
        <taxon>Arthropoda</taxon>
        <taxon>Hexapoda</taxon>
        <taxon>Insecta</taxon>
        <taxon>Pterygota</taxon>
        <taxon>Neoptera</taxon>
        <taxon>Endopterygota</taxon>
        <taxon>Lepidoptera</taxon>
        <taxon>Glossata</taxon>
        <taxon>Ditrysia</taxon>
        <taxon>Noctuoidea</taxon>
        <taxon>Noctuidae</taxon>
        <taxon>Noctuinae</taxon>
        <taxon>Hadenini</taxon>
        <taxon>Mythimna</taxon>
    </lineage>
</organism>
<accession>A0AAD8DXQ4</accession>
<sequence length="365" mass="40221">MSIYDIPSIVANAMPLALTPANIQAGFRKTGICPFNRNLFNEIDFAPSYVTDRPNPNDTNHNTVAVGVNPTPEDDNPTPAVSPSILQDTAVVEVNPIPEDDNPTPAVSPSIFQDELTAVLLLNPAICENVDIANYGKPSPPKPSTSSGIFSPESVRPYPKAPPRLTTNKGRKKRKSTIYTDTPEKETIRKETEEKERKKKAKGAKLNLNKKRLNSKCKNINKAMTNKKKTTSSDDNEDEEYYCLVCMESYGSSRPGDDWVQCSGCRMWAHEACTADDTAGEDWLANFLKRESSLSLCKPEATSAARAMGFNRQAVEAFFKILIETVDKFQIIAVKIYNVDETGMTTVAKSLGKVVIGRAWATVYS</sequence>
<dbReference type="SUPFAM" id="SSF57903">
    <property type="entry name" value="FYVE/PHD zinc finger"/>
    <property type="match status" value="1"/>
</dbReference>
<name>A0AAD8DXQ4_MYTSE</name>
<feature type="compositionally biased region" description="Basic and acidic residues" evidence="1">
    <location>
        <begin position="182"/>
        <end position="196"/>
    </location>
</feature>
<keyword evidence="3" id="KW-1185">Reference proteome</keyword>
<dbReference type="Proteomes" id="UP001231518">
    <property type="component" value="Chromosome 19"/>
</dbReference>
<reference evidence="2" key="1">
    <citation type="submission" date="2023-03" db="EMBL/GenBank/DDBJ databases">
        <title>Chromosome-level genomes of two armyworms, Mythimna separata and Mythimna loreyi, provide insights into the biosynthesis and reception of sex pheromones.</title>
        <authorList>
            <person name="Zhao H."/>
        </authorList>
    </citation>
    <scope>NUCLEOTIDE SEQUENCE</scope>
    <source>
        <strain evidence="2">BeijingLab</strain>
        <tissue evidence="2">Pupa</tissue>
    </source>
</reference>
<comment type="caution">
    <text evidence="2">The sequence shown here is derived from an EMBL/GenBank/DDBJ whole genome shotgun (WGS) entry which is preliminary data.</text>
</comment>
<dbReference type="AlphaFoldDB" id="A0AAD8DXQ4"/>
<evidence type="ECO:0000313" key="2">
    <source>
        <dbReference type="EMBL" id="KAJ8728991.1"/>
    </source>
</evidence>
<dbReference type="InterPro" id="IPR013083">
    <property type="entry name" value="Znf_RING/FYVE/PHD"/>
</dbReference>
<dbReference type="CDD" id="cd15517">
    <property type="entry name" value="PHD_TCF19_like"/>
    <property type="match status" value="1"/>
</dbReference>
<evidence type="ECO:0000313" key="3">
    <source>
        <dbReference type="Proteomes" id="UP001231518"/>
    </source>
</evidence>
<gene>
    <name evidence="2" type="ORF">PYW07_006687</name>
</gene>
<evidence type="ECO:0000256" key="1">
    <source>
        <dbReference type="SAM" id="MobiDB-lite"/>
    </source>
</evidence>
<feature type="region of interest" description="Disordered" evidence="1">
    <location>
        <begin position="136"/>
        <end position="205"/>
    </location>
</feature>
<proteinExistence type="predicted"/>
<dbReference type="EMBL" id="JARGEI010000007">
    <property type="protein sequence ID" value="KAJ8728991.1"/>
    <property type="molecule type" value="Genomic_DNA"/>
</dbReference>
<dbReference type="Gene3D" id="3.30.40.10">
    <property type="entry name" value="Zinc/RING finger domain, C3HC4 (zinc finger)"/>
    <property type="match status" value="1"/>
</dbReference>
<dbReference type="InterPro" id="IPR011011">
    <property type="entry name" value="Znf_FYVE_PHD"/>
</dbReference>